<dbReference type="Gramene" id="AET7Gv20504400.21">
    <property type="protein sequence ID" value="AET7Gv20504400.21"/>
    <property type="gene ID" value="AET7Gv20504400"/>
</dbReference>
<protein>
    <submittedName>
        <fullName evidence="2">Uncharacterized protein</fullName>
    </submittedName>
</protein>
<keyword evidence="3" id="KW-1185">Reference proteome</keyword>
<keyword evidence="1" id="KW-0812">Transmembrane</keyword>
<proteinExistence type="predicted"/>
<dbReference type="AlphaFoldDB" id="A0A453R8L8"/>
<reference evidence="3" key="2">
    <citation type="journal article" date="2017" name="Nat. Plants">
        <title>The Aegilops tauschii genome reveals multiple impacts of transposons.</title>
        <authorList>
            <person name="Zhao G."/>
            <person name="Zou C."/>
            <person name="Li K."/>
            <person name="Wang K."/>
            <person name="Li T."/>
            <person name="Gao L."/>
            <person name="Zhang X."/>
            <person name="Wang H."/>
            <person name="Yang Z."/>
            <person name="Liu X."/>
            <person name="Jiang W."/>
            <person name="Mao L."/>
            <person name="Kong X."/>
            <person name="Jiao Y."/>
            <person name="Jia J."/>
        </authorList>
    </citation>
    <scope>NUCLEOTIDE SEQUENCE [LARGE SCALE GENOMIC DNA]</scope>
    <source>
        <strain evidence="3">cv. AL8/78</strain>
    </source>
</reference>
<dbReference type="EnsemblPlants" id="AET7Gv20504400.39">
    <property type="protein sequence ID" value="AET7Gv20504400.39"/>
    <property type="gene ID" value="AET7Gv20504400"/>
</dbReference>
<dbReference type="Gramene" id="AET7Gv20504400.39">
    <property type="protein sequence ID" value="AET7Gv20504400.39"/>
    <property type="gene ID" value="AET7Gv20504400"/>
</dbReference>
<feature type="transmembrane region" description="Helical" evidence="1">
    <location>
        <begin position="12"/>
        <end position="28"/>
    </location>
</feature>
<dbReference type="Gramene" id="AET7Gv20504400.41">
    <property type="protein sequence ID" value="AET7Gv20504400.41"/>
    <property type="gene ID" value="AET7Gv20504400"/>
</dbReference>
<keyword evidence="1" id="KW-1133">Transmembrane helix</keyword>
<dbReference type="Proteomes" id="UP000015105">
    <property type="component" value="Chromosome 7D"/>
</dbReference>
<dbReference type="Gramene" id="AET7Gv20504400.9">
    <property type="protein sequence ID" value="AET7Gv20504400.9"/>
    <property type="gene ID" value="AET7Gv20504400"/>
</dbReference>
<evidence type="ECO:0000256" key="1">
    <source>
        <dbReference type="SAM" id="Phobius"/>
    </source>
</evidence>
<accession>A0A453R8L8</accession>
<reference evidence="2" key="4">
    <citation type="submission" date="2019-03" db="UniProtKB">
        <authorList>
            <consortium name="EnsemblPlants"/>
        </authorList>
    </citation>
    <scope>IDENTIFICATION</scope>
</reference>
<organism evidence="2 3">
    <name type="scientific">Aegilops tauschii subsp. strangulata</name>
    <name type="common">Goatgrass</name>
    <dbReference type="NCBI Taxonomy" id="200361"/>
    <lineage>
        <taxon>Eukaryota</taxon>
        <taxon>Viridiplantae</taxon>
        <taxon>Streptophyta</taxon>
        <taxon>Embryophyta</taxon>
        <taxon>Tracheophyta</taxon>
        <taxon>Spermatophyta</taxon>
        <taxon>Magnoliopsida</taxon>
        <taxon>Liliopsida</taxon>
        <taxon>Poales</taxon>
        <taxon>Poaceae</taxon>
        <taxon>BOP clade</taxon>
        <taxon>Pooideae</taxon>
        <taxon>Triticodae</taxon>
        <taxon>Triticeae</taxon>
        <taxon>Triticinae</taxon>
        <taxon>Aegilops</taxon>
    </lineage>
</organism>
<evidence type="ECO:0000313" key="3">
    <source>
        <dbReference type="Proteomes" id="UP000015105"/>
    </source>
</evidence>
<dbReference type="EnsemblPlants" id="AET7Gv20504400.41">
    <property type="protein sequence ID" value="AET7Gv20504400.41"/>
    <property type="gene ID" value="AET7Gv20504400"/>
</dbReference>
<name>A0A453R8L8_AEGTS</name>
<dbReference type="EnsemblPlants" id="AET7Gv20504400.8">
    <property type="protein sequence ID" value="AET7Gv20504400.8"/>
    <property type="gene ID" value="AET7Gv20504400"/>
</dbReference>
<reference evidence="2" key="5">
    <citation type="journal article" date="2021" name="G3 (Bethesda)">
        <title>Aegilops tauschii genome assembly Aet v5.0 features greater sequence contiguity and improved annotation.</title>
        <authorList>
            <person name="Wang L."/>
            <person name="Zhu T."/>
            <person name="Rodriguez J.C."/>
            <person name="Deal K.R."/>
            <person name="Dubcovsky J."/>
            <person name="McGuire P.E."/>
            <person name="Lux T."/>
            <person name="Spannagl M."/>
            <person name="Mayer K.F.X."/>
            <person name="Baldrich P."/>
            <person name="Meyers B.C."/>
            <person name="Huo N."/>
            <person name="Gu Y.Q."/>
            <person name="Zhou H."/>
            <person name="Devos K.M."/>
            <person name="Bennetzen J.L."/>
            <person name="Unver T."/>
            <person name="Budak H."/>
            <person name="Gulick P.J."/>
            <person name="Galiba G."/>
            <person name="Kalapos B."/>
            <person name="Nelson D.R."/>
            <person name="Li P."/>
            <person name="You F.M."/>
            <person name="Luo M.C."/>
            <person name="Dvorak J."/>
        </authorList>
    </citation>
    <scope>NUCLEOTIDE SEQUENCE [LARGE SCALE GENOMIC DNA]</scope>
    <source>
        <strain evidence="2">cv. AL8/78</strain>
    </source>
</reference>
<dbReference type="Gramene" id="AET7Gv20504400.40">
    <property type="protein sequence ID" value="AET7Gv20504400.40"/>
    <property type="gene ID" value="AET7Gv20504400"/>
</dbReference>
<evidence type="ECO:0000313" key="2">
    <source>
        <dbReference type="EnsemblPlants" id="AET7Gv20504400.8"/>
    </source>
</evidence>
<dbReference type="EnsemblPlants" id="AET7Gv20504400.21">
    <property type="protein sequence ID" value="AET7Gv20504400.21"/>
    <property type="gene ID" value="AET7Gv20504400"/>
</dbReference>
<dbReference type="Gramene" id="AET7Gv20504400.8">
    <property type="protein sequence ID" value="AET7Gv20504400.8"/>
    <property type="gene ID" value="AET7Gv20504400"/>
</dbReference>
<sequence length="62" mass="6979">MRGVDVESHVYLLLPHQLCSGLFLNIVWFQRRSISSAEPILKTTTLVSFLISCTVFTLGPEN</sequence>
<dbReference type="EnsemblPlants" id="AET7Gv20504400.40">
    <property type="protein sequence ID" value="AET7Gv20504400.40"/>
    <property type="gene ID" value="AET7Gv20504400"/>
</dbReference>
<reference evidence="3" key="1">
    <citation type="journal article" date="2014" name="Science">
        <title>Ancient hybridizations among the ancestral genomes of bread wheat.</title>
        <authorList>
            <consortium name="International Wheat Genome Sequencing Consortium,"/>
            <person name="Marcussen T."/>
            <person name="Sandve S.R."/>
            <person name="Heier L."/>
            <person name="Spannagl M."/>
            <person name="Pfeifer M."/>
            <person name="Jakobsen K.S."/>
            <person name="Wulff B.B."/>
            <person name="Steuernagel B."/>
            <person name="Mayer K.F."/>
            <person name="Olsen O.A."/>
        </authorList>
    </citation>
    <scope>NUCLEOTIDE SEQUENCE [LARGE SCALE GENOMIC DNA]</scope>
    <source>
        <strain evidence="3">cv. AL8/78</strain>
    </source>
</reference>
<keyword evidence="1" id="KW-0472">Membrane</keyword>
<dbReference type="EnsemblPlants" id="AET7Gv20504400.9">
    <property type="protein sequence ID" value="AET7Gv20504400.9"/>
    <property type="gene ID" value="AET7Gv20504400"/>
</dbReference>
<reference evidence="2" key="3">
    <citation type="journal article" date="2017" name="Nature">
        <title>Genome sequence of the progenitor of the wheat D genome Aegilops tauschii.</title>
        <authorList>
            <person name="Luo M.C."/>
            <person name="Gu Y.Q."/>
            <person name="Puiu D."/>
            <person name="Wang H."/>
            <person name="Twardziok S.O."/>
            <person name="Deal K.R."/>
            <person name="Huo N."/>
            <person name="Zhu T."/>
            <person name="Wang L."/>
            <person name="Wang Y."/>
            <person name="McGuire P.E."/>
            <person name="Liu S."/>
            <person name="Long H."/>
            <person name="Ramasamy R.K."/>
            <person name="Rodriguez J.C."/>
            <person name="Van S.L."/>
            <person name="Yuan L."/>
            <person name="Wang Z."/>
            <person name="Xia Z."/>
            <person name="Xiao L."/>
            <person name="Anderson O.D."/>
            <person name="Ouyang S."/>
            <person name="Liang Y."/>
            <person name="Zimin A.V."/>
            <person name="Pertea G."/>
            <person name="Qi P."/>
            <person name="Bennetzen J.L."/>
            <person name="Dai X."/>
            <person name="Dawson M.W."/>
            <person name="Muller H.G."/>
            <person name="Kugler K."/>
            <person name="Rivarola-Duarte L."/>
            <person name="Spannagl M."/>
            <person name="Mayer K.F.X."/>
            <person name="Lu F.H."/>
            <person name="Bevan M.W."/>
            <person name="Leroy P."/>
            <person name="Li P."/>
            <person name="You F.M."/>
            <person name="Sun Q."/>
            <person name="Liu Z."/>
            <person name="Lyons E."/>
            <person name="Wicker T."/>
            <person name="Salzberg S.L."/>
            <person name="Devos K.M."/>
            <person name="Dvorak J."/>
        </authorList>
    </citation>
    <scope>NUCLEOTIDE SEQUENCE [LARGE SCALE GENOMIC DNA]</scope>
    <source>
        <strain evidence="2">cv. AL8/78</strain>
    </source>
</reference>